<evidence type="ECO:0000313" key="3">
    <source>
        <dbReference type="Proteomes" id="UP000230768"/>
    </source>
</evidence>
<feature type="domain" description="N-acetyltransferase" evidence="1">
    <location>
        <begin position="13"/>
        <end position="112"/>
    </location>
</feature>
<gene>
    <name evidence="2" type="ORF">CTV99_10585</name>
</gene>
<dbReference type="Pfam" id="PF13302">
    <property type="entry name" value="Acetyltransf_3"/>
    <property type="match status" value="1"/>
</dbReference>
<dbReference type="InterPro" id="IPR051531">
    <property type="entry name" value="N-acetyltransferase"/>
</dbReference>
<dbReference type="Proteomes" id="UP000230768">
    <property type="component" value="Unassembled WGS sequence"/>
</dbReference>
<evidence type="ECO:0000259" key="1">
    <source>
        <dbReference type="Pfam" id="PF13302"/>
    </source>
</evidence>
<dbReference type="InterPro" id="IPR000182">
    <property type="entry name" value="GNAT_dom"/>
</dbReference>
<proteinExistence type="predicted"/>
<name>A0A2G8ITC0_BACPU</name>
<accession>A0A2G8ITC0</accession>
<dbReference type="SUPFAM" id="SSF55729">
    <property type="entry name" value="Acyl-CoA N-acyltransferases (Nat)"/>
    <property type="match status" value="1"/>
</dbReference>
<dbReference type="Gene3D" id="3.40.630.30">
    <property type="match status" value="1"/>
</dbReference>
<dbReference type="InterPro" id="IPR016181">
    <property type="entry name" value="Acyl_CoA_acyltransferase"/>
</dbReference>
<comment type="caution">
    <text evidence="2">The sequence shown here is derived from an EMBL/GenBank/DDBJ whole genome shotgun (WGS) entry which is preliminary data.</text>
</comment>
<dbReference type="RefSeq" id="WP_099727530.1">
    <property type="nucleotide sequence ID" value="NZ_CP101833.1"/>
</dbReference>
<dbReference type="EMBL" id="PEKP01000012">
    <property type="protein sequence ID" value="PIK26785.1"/>
    <property type="molecule type" value="Genomic_DNA"/>
</dbReference>
<dbReference type="PANTHER" id="PTHR43792:SF1">
    <property type="entry name" value="N-ACETYLTRANSFERASE DOMAIN-CONTAINING PROTEIN"/>
    <property type="match status" value="1"/>
</dbReference>
<dbReference type="GO" id="GO:0016747">
    <property type="term" value="F:acyltransferase activity, transferring groups other than amino-acyl groups"/>
    <property type="evidence" value="ECO:0007669"/>
    <property type="project" value="InterPro"/>
</dbReference>
<sequence length="172" mass="20028">MKNANSIFTRTNRVVIRQFDLQDIEAFYQYRANPSIATYQSWENYTYEEAESFVQHQMTQKPNQPGTWFQYAIALSESNQLLGDCAIHTLDSEPRNVEIGFTLAPEYQGMGLSFLPHHCVRNELEQGTLKQISIDPSINFNIKIEFIYKKGKSKLVFIDQLKQFFQELDQAT</sequence>
<protein>
    <recommendedName>
        <fullName evidence="1">N-acetyltransferase domain-containing protein</fullName>
    </recommendedName>
</protein>
<organism evidence="2 3">
    <name type="scientific">Bacillus pumilus</name>
    <name type="common">Bacillus mesentericus</name>
    <dbReference type="NCBI Taxonomy" id="1408"/>
    <lineage>
        <taxon>Bacteria</taxon>
        <taxon>Bacillati</taxon>
        <taxon>Bacillota</taxon>
        <taxon>Bacilli</taxon>
        <taxon>Bacillales</taxon>
        <taxon>Bacillaceae</taxon>
        <taxon>Bacillus</taxon>
    </lineage>
</organism>
<dbReference type="PANTHER" id="PTHR43792">
    <property type="entry name" value="GNAT FAMILY, PUTATIVE (AFU_ORTHOLOGUE AFUA_3G00765)-RELATED-RELATED"/>
    <property type="match status" value="1"/>
</dbReference>
<evidence type="ECO:0000313" key="2">
    <source>
        <dbReference type="EMBL" id="PIK26785.1"/>
    </source>
</evidence>
<reference evidence="2 3" key="1">
    <citation type="submission" date="2017-11" db="EMBL/GenBank/DDBJ databases">
        <title>Draft genome sequence of Bacillus pumilus 51_5il from lake Gorkoye (Russia: Novosibirsk region).</title>
        <authorList>
            <person name="Shipova A.A."/>
            <person name="Rozanov A.S."/>
            <person name="Bryanskaya A.V."/>
            <person name="Peltek S.E."/>
        </authorList>
    </citation>
    <scope>NUCLEOTIDE SEQUENCE [LARGE SCALE GENOMIC DNA]</scope>
    <source>
        <strain evidence="2 3">51_5il</strain>
    </source>
</reference>
<dbReference type="AlphaFoldDB" id="A0A2G8ITC0"/>